<dbReference type="Proteomes" id="UP000283513">
    <property type="component" value="Unassembled WGS sequence"/>
</dbReference>
<reference evidence="4 5" key="1">
    <citation type="submission" date="2018-08" db="EMBL/GenBank/DDBJ databases">
        <title>A genome reference for cultivated species of the human gut microbiota.</title>
        <authorList>
            <person name="Zou Y."/>
            <person name="Xue W."/>
            <person name="Luo G."/>
        </authorList>
    </citation>
    <scope>NUCLEOTIDE SEQUENCE [LARGE SCALE GENOMIC DNA]</scope>
    <source>
        <strain evidence="3 4">AM37-1AC</strain>
        <strain evidence="2 5">AM43-11</strain>
    </source>
</reference>
<feature type="domain" description="DUF4422" evidence="1">
    <location>
        <begin position="1"/>
        <end position="216"/>
    </location>
</feature>
<dbReference type="EMBL" id="QSHO01000025">
    <property type="protein sequence ID" value="RHC12838.1"/>
    <property type="molecule type" value="Genomic_DNA"/>
</dbReference>
<dbReference type="InterPro" id="IPR025536">
    <property type="entry name" value="DUF4422"/>
</dbReference>
<proteinExistence type="predicted"/>
<protein>
    <submittedName>
        <fullName evidence="3">DUF4422 domain-containing protein</fullName>
    </submittedName>
</protein>
<comment type="caution">
    <text evidence="3">The sequence shown here is derived from an EMBL/GenBank/DDBJ whole genome shotgun (WGS) entry which is preliminary data.</text>
</comment>
<evidence type="ECO:0000313" key="5">
    <source>
        <dbReference type="Proteomes" id="UP000284465"/>
    </source>
</evidence>
<evidence type="ECO:0000313" key="4">
    <source>
        <dbReference type="Proteomes" id="UP000283513"/>
    </source>
</evidence>
<dbReference type="Proteomes" id="UP000284465">
    <property type="component" value="Unassembled WGS sequence"/>
</dbReference>
<sequence>MYIMSHKNFEVPFEKGYLPLQVGSEGSIDLGYLKDNSGNQISEKNKSYCELTGMYWIWKNVECDIVGVCHYRRYFTKRESVFEGALQKVLLDTAYIEECLKTYDVIVPDSGMTMERNVRAHYEKQHNRQDLNICEQVLKEKYPMDYSAFEWSLDRNLMSLGNMMIAPKNLFDEYCNWLFDILFEVERRINVESYDGYQRRVFGFLAERLFRVWLLNHPLKIKEENVIFLSDR</sequence>
<gene>
    <name evidence="3" type="ORF">DW856_18345</name>
    <name evidence="2" type="ORF">DW927_17435</name>
</gene>
<dbReference type="Pfam" id="PF14393">
    <property type="entry name" value="DUF4422"/>
    <property type="match status" value="1"/>
</dbReference>
<dbReference type="AlphaFoldDB" id="A0A413YUY0"/>
<evidence type="ECO:0000259" key="1">
    <source>
        <dbReference type="Pfam" id="PF14393"/>
    </source>
</evidence>
<evidence type="ECO:0000313" key="3">
    <source>
        <dbReference type="EMBL" id="RHC12838.1"/>
    </source>
</evidence>
<evidence type="ECO:0000313" key="2">
    <source>
        <dbReference type="EMBL" id="RHA64711.1"/>
    </source>
</evidence>
<dbReference type="EMBL" id="QSFP01000029">
    <property type="protein sequence ID" value="RHA64711.1"/>
    <property type="molecule type" value="Genomic_DNA"/>
</dbReference>
<organism evidence="3 4">
    <name type="scientific">Roseburia intestinalis</name>
    <dbReference type="NCBI Taxonomy" id="166486"/>
    <lineage>
        <taxon>Bacteria</taxon>
        <taxon>Bacillati</taxon>
        <taxon>Bacillota</taxon>
        <taxon>Clostridia</taxon>
        <taxon>Lachnospirales</taxon>
        <taxon>Lachnospiraceae</taxon>
        <taxon>Roseburia</taxon>
    </lineage>
</organism>
<accession>A0A413YUY0</accession>
<name>A0A413YUY0_9FIRM</name>